<dbReference type="GO" id="GO:0034451">
    <property type="term" value="C:centriolar satellite"/>
    <property type="evidence" value="ECO:0007669"/>
    <property type="project" value="UniProtKB-SubCell"/>
</dbReference>
<dbReference type="InterPro" id="IPR006606">
    <property type="entry name" value="BBL5"/>
</dbReference>
<keyword evidence="7" id="KW-0472">Membrane</keyword>
<dbReference type="Proteomes" id="UP000616769">
    <property type="component" value="Unassembled WGS sequence"/>
</dbReference>
<evidence type="ECO:0000256" key="1">
    <source>
        <dbReference type="ARBA" id="ARBA00004309"/>
    </source>
</evidence>
<dbReference type="PIRSF" id="PIRSF010072">
    <property type="entry name" value="DUF1448"/>
    <property type="match status" value="1"/>
</dbReference>
<sequence length="374" mass="42868">MQKTKYDHLWQDRDIRFDASSAELSLRNGEKIIASWDRVEDTKGNTGEIGKLDLTNLRIMWQSINKPRINLTIGFNCIQTLTNRMIHTKLRGKNEALYLMTKINGTRYEFIFICLDSNALISKQIVNTISKISKAYVQTRLFRDLRLRSAIISVENKQLKMLATEQIYNVIQGVWNLSSDQGNLGTMYLSNIRVVWHANINELFNISIPYIQIRDIKVRDSKFGLALVIESSESSGGYVLGFRIDPVEKLNNVYEELNNLHSVHVSSPQFGIDHLETATELDDLSIKSPDSDQYTMNAGVHSMANYQEIMENDHSTRNQNSNDPFIAYLAEGECSEFRPHQWNYDPSIGLSIETIKDGFTMESLWEVVTSHDSK</sequence>
<keyword evidence="9" id="KW-0966">Cell projection</keyword>
<evidence type="ECO:0000256" key="6">
    <source>
        <dbReference type="ARBA" id="ARBA00023069"/>
    </source>
</evidence>
<dbReference type="AlphaFoldDB" id="A0A132AMT7"/>
<dbReference type="PANTHER" id="PTHR21351">
    <property type="entry name" value="BARDET-BIEDL SYNDROME PROTEIN 5"/>
    <property type="match status" value="1"/>
</dbReference>
<dbReference type="OrthoDB" id="10025005at2759"/>
<proteinExistence type="inferred from homology"/>
<organism evidence="11 12">
    <name type="scientific">Sarcoptes scabiei</name>
    <name type="common">Itch mite</name>
    <name type="synonym">Acarus scabiei</name>
    <dbReference type="NCBI Taxonomy" id="52283"/>
    <lineage>
        <taxon>Eukaryota</taxon>
        <taxon>Metazoa</taxon>
        <taxon>Ecdysozoa</taxon>
        <taxon>Arthropoda</taxon>
        <taxon>Chelicerata</taxon>
        <taxon>Arachnida</taxon>
        <taxon>Acari</taxon>
        <taxon>Acariformes</taxon>
        <taxon>Sarcoptiformes</taxon>
        <taxon>Astigmata</taxon>
        <taxon>Psoroptidia</taxon>
        <taxon>Sarcoptoidea</taxon>
        <taxon>Sarcoptidae</taxon>
        <taxon>Sarcoptinae</taxon>
        <taxon>Sarcoptes</taxon>
    </lineage>
</organism>
<evidence type="ECO:0000256" key="3">
    <source>
        <dbReference type="ARBA" id="ARBA00005822"/>
    </source>
</evidence>
<evidence type="ECO:0000256" key="4">
    <source>
        <dbReference type="ARBA" id="ARBA00022475"/>
    </source>
</evidence>
<comment type="caution">
    <text evidence="11">The sequence shown here is derived from an EMBL/GenBank/DDBJ whole genome shotgun (WGS) entry which is preliminary data.</text>
</comment>
<dbReference type="SMART" id="SM00683">
    <property type="entry name" value="DM16"/>
    <property type="match status" value="2"/>
</dbReference>
<dbReference type="GO" id="GO:0032266">
    <property type="term" value="F:phosphatidylinositol-3-phosphate binding"/>
    <property type="evidence" value="ECO:0007669"/>
    <property type="project" value="TreeGrafter"/>
</dbReference>
<dbReference type="Pfam" id="PF07289">
    <property type="entry name" value="BBL5"/>
    <property type="match status" value="1"/>
</dbReference>
<evidence type="ECO:0000256" key="8">
    <source>
        <dbReference type="ARBA" id="ARBA00023212"/>
    </source>
</evidence>
<feature type="domain" description="BBSome complex member BBS5 PH" evidence="10">
    <location>
        <begin position="165"/>
        <end position="219"/>
    </location>
</feature>
<reference evidence="11 12" key="1">
    <citation type="journal article" date="2015" name="Parasit. Vectors">
        <title>Draft genome of the scabies mite.</title>
        <authorList>
            <person name="Rider S.D.Jr."/>
            <person name="Morgan M.S."/>
            <person name="Arlian L.G."/>
        </authorList>
    </citation>
    <scope>NUCLEOTIDE SEQUENCE [LARGE SCALE GENOMIC DNA]</scope>
    <source>
        <strain evidence="11">Arlian Lab</strain>
    </source>
</reference>
<dbReference type="InterPro" id="IPR014003">
    <property type="entry name" value="BBS5_PH"/>
</dbReference>
<protein>
    <submittedName>
        <fullName evidence="11">DUF1448 domain containing protein</fullName>
    </submittedName>
</protein>
<name>A0A132AMT7_SARSC</name>
<keyword evidence="5" id="KW-0963">Cytoplasm</keyword>
<comment type="subcellular location">
    <subcellularLocation>
        <location evidence="1">Cell projection</location>
        <location evidence="1">Cilium membrane</location>
    </subcellularLocation>
    <subcellularLocation>
        <location evidence="2">Cytoplasm</location>
        <location evidence="2">Cytoskeleton</location>
        <location evidence="2">Microtubule organizing center</location>
        <location evidence="2">Centrosome</location>
        <location evidence="2">Centriolar satellite</location>
    </subcellularLocation>
</comment>
<evidence type="ECO:0000313" key="12">
    <source>
        <dbReference type="Proteomes" id="UP000616769"/>
    </source>
</evidence>
<keyword evidence="6" id="KW-0969">Cilium</keyword>
<feature type="domain" description="BBSome complex member BBS5 PH" evidence="10">
    <location>
        <begin position="30"/>
        <end position="84"/>
    </location>
</feature>
<dbReference type="GO" id="GO:0060271">
    <property type="term" value="P:cilium assembly"/>
    <property type="evidence" value="ECO:0007669"/>
    <property type="project" value="TreeGrafter"/>
</dbReference>
<dbReference type="GO" id="GO:0060170">
    <property type="term" value="C:ciliary membrane"/>
    <property type="evidence" value="ECO:0007669"/>
    <property type="project" value="UniProtKB-SubCell"/>
</dbReference>
<dbReference type="InterPro" id="IPR030804">
    <property type="entry name" value="BBS5/fem-3"/>
</dbReference>
<dbReference type="OMA" id="PNFGIQY"/>
<dbReference type="VEuPathDB" id="VectorBase:SSCA005168"/>
<comment type="similarity">
    <text evidence="3">Belongs to the BBS5 family.</text>
</comment>
<accession>A0A132AMT7</accession>
<dbReference type="GO" id="GO:0034464">
    <property type="term" value="C:BBSome"/>
    <property type="evidence" value="ECO:0007669"/>
    <property type="project" value="InterPro"/>
</dbReference>
<keyword evidence="8" id="KW-0206">Cytoskeleton</keyword>
<evidence type="ECO:0000256" key="9">
    <source>
        <dbReference type="ARBA" id="ARBA00023273"/>
    </source>
</evidence>
<dbReference type="EMBL" id="JXLN01018067">
    <property type="protein sequence ID" value="KPM11830.1"/>
    <property type="molecule type" value="Genomic_DNA"/>
</dbReference>
<keyword evidence="4" id="KW-1003">Cell membrane</keyword>
<evidence type="ECO:0000259" key="10">
    <source>
        <dbReference type="SMART" id="SM00683"/>
    </source>
</evidence>
<dbReference type="PANTHER" id="PTHR21351:SF0">
    <property type="entry name" value="BARDET-BIEDL SYNDROME 5 PROTEIN"/>
    <property type="match status" value="1"/>
</dbReference>
<evidence type="ECO:0000256" key="5">
    <source>
        <dbReference type="ARBA" id="ARBA00022490"/>
    </source>
</evidence>
<gene>
    <name evidence="11" type="ORF">QR98_0104060</name>
</gene>
<evidence type="ECO:0000256" key="2">
    <source>
        <dbReference type="ARBA" id="ARBA00004607"/>
    </source>
</evidence>
<evidence type="ECO:0000256" key="7">
    <source>
        <dbReference type="ARBA" id="ARBA00023136"/>
    </source>
</evidence>
<evidence type="ECO:0000313" key="11">
    <source>
        <dbReference type="EMBL" id="KPM11830.1"/>
    </source>
</evidence>
<dbReference type="GO" id="GO:0036064">
    <property type="term" value="C:ciliary basal body"/>
    <property type="evidence" value="ECO:0007669"/>
    <property type="project" value="TreeGrafter"/>
</dbReference>